<dbReference type="OrthoDB" id="9807112at2"/>
<dbReference type="InterPro" id="IPR050301">
    <property type="entry name" value="NTE"/>
</dbReference>
<reference evidence="7 8" key="1">
    <citation type="submission" date="2019-07" db="EMBL/GenBank/DDBJ databases">
        <title>Whole genome shotgun sequence of Skermanella aerolata NBRC 106429.</title>
        <authorList>
            <person name="Hosoyama A."/>
            <person name="Uohara A."/>
            <person name="Ohji S."/>
            <person name="Ichikawa N."/>
        </authorList>
    </citation>
    <scope>NUCLEOTIDE SEQUENCE [LARGE SCALE GENOMIC DNA]</scope>
    <source>
        <strain evidence="7 8">NBRC 106429</strain>
    </source>
</reference>
<evidence type="ECO:0000259" key="6">
    <source>
        <dbReference type="PROSITE" id="PS51635"/>
    </source>
</evidence>
<feature type="active site" description="Proton acceptor" evidence="4">
    <location>
        <position position="199"/>
    </location>
</feature>
<evidence type="ECO:0000256" key="2">
    <source>
        <dbReference type="ARBA" id="ARBA00022963"/>
    </source>
</evidence>
<evidence type="ECO:0000256" key="4">
    <source>
        <dbReference type="PROSITE-ProRule" id="PRU01161"/>
    </source>
</evidence>
<comment type="caution">
    <text evidence="7">The sequence shown here is derived from an EMBL/GenBank/DDBJ whole genome shotgun (WGS) entry which is preliminary data.</text>
</comment>
<feature type="region of interest" description="Disordered" evidence="5">
    <location>
        <begin position="349"/>
        <end position="374"/>
    </location>
</feature>
<dbReference type="EMBL" id="BJYZ01000022">
    <property type="protein sequence ID" value="GEO40524.1"/>
    <property type="molecule type" value="Genomic_DNA"/>
</dbReference>
<sequence length="374" mass="40742">MKTNGHGVKTINLALQGGGSHGAFTWGVLDRLLDEQHLVIEGISGTSAGAMNAAALAQGWKQGGRTGAKAVLDQFWYRTAELSQFNPIRRSFVDRLLGRWNLDKSPVVGAVEWFSHLLSPYQSNPLGLNPLRTVLTELINEPDIQGCSGIKLFIAATNVETGRARVFWRHEVTLNVLLASACLPFTFQAVEIDGVPYWDGGYMGNPVIWPLIYNCVSRDIAVVQINPLERKGTPKTAIEIVNRVNEISFNASLMAEMRAIAFVQRLVADGSLIGEESKRLKQMNIHMIGDEDQLSALGATSKMNAELDFLLHLKSLGQNATDAWLRENWSHIGNRSSIDVKSVFLTAEHAPSPSASSGPGGPALVLPHQSSPKS</sequence>
<keyword evidence="2 4" id="KW-0442">Lipid degradation</keyword>
<keyword evidence="8" id="KW-1185">Reference proteome</keyword>
<keyword evidence="1 4" id="KW-0378">Hydrolase</keyword>
<evidence type="ECO:0000256" key="3">
    <source>
        <dbReference type="ARBA" id="ARBA00023098"/>
    </source>
</evidence>
<keyword evidence="3 4" id="KW-0443">Lipid metabolism</keyword>
<dbReference type="AlphaFoldDB" id="A0A512DVN0"/>
<feature type="domain" description="PNPLA" evidence="6">
    <location>
        <begin position="13"/>
        <end position="212"/>
    </location>
</feature>
<dbReference type="GO" id="GO:0016042">
    <property type="term" value="P:lipid catabolic process"/>
    <property type="evidence" value="ECO:0007669"/>
    <property type="project" value="UniProtKB-UniRule"/>
</dbReference>
<dbReference type="PANTHER" id="PTHR14226">
    <property type="entry name" value="NEUROPATHY TARGET ESTERASE/SWISS CHEESE D.MELANOGASTER"/>
    <property type="match status" value="1"/>
</dbReference>
<proteinExistence type="predicted"/>
<dbReference type="PROSITE" id="PS51635">
    <property type="entry name" value="PNPLA"/>
    <property type="match status" value="1"/>
</dbReference>
<feature type="active site" description="Nucleophile" evidence="4">
    <location>
        <position position="47"/>
    </location>
</feature>
<dbReference type="Pfam" id="PF01734">
    <property type="entry name" value="Patatin"/>
    <property type="match status" value="1"/>
</dbReference>
<accession>A0A512DVN0</accession>
<dbReference type="SUPFAM" id="SSF52151">
    <property type="entry name" value="FabD/lysophospholipase-like"/>
    <property type="match status" value="1"/>
</dbReference>
<dbReference type="Gene3D" id="3.40.1090.10">
    <property type="entry name" value="Cytosolic phospholipase A2 catalytic domain"/>
    <property type="match status" value="2"/>
</dbReference>
<organism evidence="7 8">
    <name type="scientific">Skermanella aerolata</name>
    <dbReference type="NCBI Taxonomy" id="393310"/>
    <lineage>
        <taxon>Bacteria</taxon>
        <taxon>Pseudomonadati</taxon>
        <taxon>Pseudomonadota</taxon>
        <taxon>Alphaproteobacteria</taxon>
        <taxon>Rhodospirillales</taxon>
        <taxon>Azospirillaceae</taxon>
        <taxon>Skermanella</taxon>
    </lineage>
</organism>
<protein>
    <submittedName>
        <fullName evidence="7">Alpha/beta hydrolase</fullName>
    </submittedName>
</protein>
<dbReference type="GO" id="GO:0016787">
    <property type="term" value="F:hydrolase activity"/>
    <property type="evidence" value="ECO:0007669"/>
    <property type="project" value="UniProtKB-UniRule"/>
</dbReference>
<evidence type="ECO:0000256" key="1">
    <source>
        <dbReference type="ARBA" id="ARBA00022801"/>
    </source>
</evidence>
<dbReference type="RefSeq" id="WP_084720794.1">
    <property type="nucleotide sequence ID" value="NZ_BJYZ01000022.1"/>
</dbReference>
<evidence type="ECO:0000256" key="5">
    <source>
        <dbReference type="SAM" id="MobiDB-lite"/>
    </source>
</evidence>
<name>A0A512DVN0_9PROT</name>
<evidence type="ECO:0000313" key="8">
    <source>
        <dbReference type="Proteomes" id="UP000321523"/>
    </source>
</evidence>
<evidence type="ECO:0000313" key="7">
    <source>
        <dbReference type="EMBL" id="GEO40524.1"/>
    </source>
</evidence>
<dbReference type="PANTHER" id="PTHR14226:SF78">
    <property type="entry name" value="SLR0060 PROTEIN"/>
    <property type="match status" value="1"/>
</dbReference>
<feature type="short sequence motif" description="DGA/G" evidence="4">
    <location>
        <begin position="199"/>
        <end position="201"/>
    </location>
</feature>
<feature type="short sequence motif" description="GXSXG" evidence="4">
    <location>
        <begin position="45"/>
        <end position="49"/>
    </location>
</feature>
<dbReference type="Proteomes" id="UP000321523">
    <property type="component" value="Unassembled WGS sequence"/>
</dbReference>
<feature type="short sequence motif" description="GXGXXG" evidence="4">
    <location>
        <begin position="17"/>
        <end position="22"/>
    </location>
</feature>
<gene>
    <name evidence="7" type="ORF">SAE02_46720</name>
</gene>
<dbReference type="InterPro" id="IPR016035">
    <property type="entry name" value="Acyl_Trfase/lysoPLipase"/>
</dbReference>
<dbReference type="InterPro" id="IPR002641">
    <property type="entry name" value="PNPLA_dom"/>
</dbReference>